<dbReference type="RefSeq" id="WP_002726146.1">
    <property type="nucleotide sequence ID" value="NZ_CAHP01000010.1"/>
</dbReference>
<gene>
    <name evidence="1" type="ORF">PHAMO_180109</name>
</gene>
<dbReference type="eggNOG" id="ENOG502ZQB7">
    <property type="taxonomic scope" value="Bacteria"/>
</dbReference>
<sequence length="92" mass="9985">MTLRTVDPRSAYAASCRSDLNTQVNACCDLHEDDIAGYALIVWDRRGGCRTALWTHEGPVSMALAPTYAGDALNRHVAVMLSQTETVETSDA</sequence>
<accession>H8FP52</accession>
<dbReference type="Proteomes" id="UP000004169">
    <property type="component" value="Unassembled WGS sequence"/>
</dbReference>
<keyword evidence="2" id="KW-1185">Reference proteome</keyword>
<dbReference type="EMBL" id="CAHP01000010">
    <property type="protein sequence ID" value="CCG40140.1"/>
    <property type="molecule type" value="Genomic_DNA"/>
</dbReference>
<reference evidence="1 2" key="1">
    <citation type="journal article" date="2012" name="J. Bacteriol.">
        <title>Draft Genome Sequence of the Purple Photosynthetic Bacterium Phaeospirillum molischianum DSM120, a Particularly Versatile Bacterium.</title>
        <authorList>
            <person name="Duquesne K."/>
            <person name="Prima V."/>
            <person name="Ji B."/>
            <person name="Rouy Z."/>
            <person name="Medigue C."/>
            <person name="Talla E."/>
            <person name="Sturgis J.N."/>
        </authorList>
    </citation>
    <scope>NUCLEOTIDE SEQUENCE [LARGE SCALE GENOMIC DNA]</scope>
    <source>
        <strain evidence="2">DSM120</strain>
    </source>
</reference>
<organism evidence="1 2">
    <name type="scientific">Magnetospirillum molischianum DSM 120</name>
    <dbReference type="NCBI Taxonomy" id="1150626"/>
    <lineage>
        <taxon>Bacteria</taxon>
        <taxon>Pseudomonadati</taxon>
        <taxon>Pseudomonadota</taxon>
        <taxon>Alphaproteobacteria</taxon>
        <taxon>Rhodospirillales</taxon>
        <taxon>Rhodospirillaceae</taxon>
        <taxon>Magnetospirillum</taxon>
    </lineage>
</organism>
<protein>
    <submittedName>
        <fullName evidence="1">Uncharacterized protein</fullName>
    </submittedName>
</protein>
<name>H8FP52_MAGML</name>
<dbReference type="STRING" id="1150626.PHAMO_180109"/>
<proteinExistence type="predicted"/>
<evidence type="ECO:0000313" key="1">
    <source>
        <dbReference type="EMBL" id="CCG40140.1"/>
    </source>
</evidence>
<dbReference type="AlphaFoldDB" id="H8FP52"/>
<comment type="caution">
    <text evidence="1">The sequence shown here is derived from an EMBL/GenBank/DDBJ whole genome shotgun (WGS) entry which is preliminary data.</text>
</comment>
<dbReference type="OrthoDB" id="7933330at2"/>
<evidence type="ECO:0000313" key="2">
    <source>
        <dbReference type="Proteomes" id="UP000004169"/>
    </source>
</evidence>